<reference evidence="1" key="1">
    <citation type="journal article" date="2019" name="Plant J.">
        <title>Chlorella vulgaris genome assembly and annotation reveals the molecular basis for metabolic acclimation to high light conditions.</title>
        <authorList>
            <person name="Cecchin M."/>
            <person name="Marcolungo L."/>
            <person name="Rossato M."/>
            <person name="Girolomoni L."/>
            <person name="Cosentino E."/>
            <person name="Cuine S."/>
            <person name="Li-Beisson Y."/>
            <person name="Delledonne M."/>
            <person name="Ballottari M."/>
        </authorList>
    </citation>
    <scope>NUCLEOTIDE SEQUENCE</scope>
    <source>
        <strain evidence="1">211/11P</strain>
    </source>
</reference>
<reference evidence="1" key="2">
    <citation type="submission" date="2020-11" db="EMBL/GenBank/DDBJ databases">
        <authorList>
            <person name="Cecchin M."/>
            <person name="Marcolungo L."/>
            <person name="Rossato M."/>
            <person name="Girolomoni L."/>
            <person name="Cosentino E."/>
            <person name="Cuine S."/>
            <person name="Li-Beisson Y."/>
            <person name="Delledonne M."/>
            <person name="Ballottari M."/>
        </authorList>
    </citation>
    <scope>NUCLEOTIDE SEQUENCE</scope>
    <source>
        <strain evidence="1">211/11P</strain>
        <tissue evidence="1">Whole cell</tissue>
    </source>
</reference>
<organism evidence="1 2">
    <name type="scientific">Chlorella vulgaris</name>
    <name type="common">Green alga</name>
    <dbReference type="NCBI Taxonomy" id="3077"/>
    <lineage>
        <taxon>Eukaryota</taxon>
        <taxon>Viridiplantae</taxon>
        <taxon>Chlorophyta</taxon>
        <taxon>core chlorophytes</taxon>
        <taxon>Trebouxiophyceae</taxon>
        <taxon>Chlorellales</taxon>
        <taxon>Chlorellaceae</taxon>
        <taxon>Chlorella clade</taxon>
        <taxon>Chlorella</taxon>
    </lineage>
</organism>
<dbReference type="AlphaFoldDB" id="A0A9D4TTR3"/>
<gene>
    <name evidence="1" type="ORF">D9Q98_002556</name>
</gene>
<sequence length="223" mass="24627">MPRQSITFSNMRLCGEGTQIDSQLGHPRLHGSWDLEADKVRVRLTVAKIGARGTLRDVDGGLAVNGTAAVDGPTALMNGRWRGQGVEPVVMSCVVAGATYHPLARGVGMRFAASHRLNRPAAAWTGQPTIGQLNRWTDSSSLSGEIETRRGYDTHAVGARVVRQEDTHQRDLMVAVVRTFMTAQLSREFFYKYKTAHVVEQPELRLSFDPWTQKASFSVEFST</sequence>
<protein>
    <submittedName>
        <fullName evidence="1">Uncharacterized protein</fullName>
    </submittedName>
</protein>
<comment type="caution">
    <text evidence="1">The sequence shown here is derived from an EMBL/GenBank/DDBJ whole genome shotgun (WGS) entry which is preliminary data.</text>
</comment>
<evidence type="ECO:0000313" key="1">
    <source>
        <dbReference type="EMBL" id="KAI3434480.1"/>
    </source>
</evidence>
<accession>A0A9D4TTR3</accession>
<evidence type="ECO:0000313" key="2">
    <source>
        <dbReference type="Proteomes" id="UP001055712"/>
    </source>
</evidence>
<keyword evidence="2" id="KW-1185">Reference proteome</keyword>
<proteinExistence type="predicted"/>
<dbReference type="Proteomes" id="UP001055712">
    <property type="component" value="Unassembled WGS sequence"/>
</dbReference>
<dbReference type="EMBL" id="SIDB01000003">
    <property type="protein sequence ID" value="KAI3434480.1"/>
    <property type="molecule type" value="Genomic_DNA"/>
</dbReference>
<name>A0A9D4TTR3_CHLVU</name>